<dbReference type="PANTHER" id="PTHR22767:SF2">
    <property type="entry name" value="N(ALPHA)-ACETYLTRANSFERASE 15_16, ISOFORM A"/>
    <property type="match status" value="1"/>
</dbReference>
<reference evidence="6" key="1">
    <citation type="submission" date="2013-09" db="EMBL/GenBank/DDBJ databases">
        <title>The Genome Sequence of Anopheles culicifacies species A.</title>
        <authorList>
            <consortium name="The Broad Institute Genomics Platform"/>
            <person name="Neafsey D.E."/>
            <person name="Besansky N."/>
            <person name="Howell P."/>
            <person name="Walton C."/>
            <person name="Young S.K."/>
            <person name="Zeng Q."/>
            <person name="Gargeya S."/>
            <person name="Fitzgerald M."/>
            <person name="Haas B."/>
            <person name="Abouelleil A."/>
            <person name="Allen A.W."/>
            <person name="Alvarado L."/>
            <person name="Arachchi H.M."/>
            <person name="Berlin A.M."/>
            <person name="Chapman S.B."/>
            <person name="Gainer-Dewar J."/>
            <person name="Goldberg J."/>
            <person name="Griggs A."/>
            <person name="Gujja S."/>
            <person name="Hansen M."/>
            <person name="Howarth C."/>
            <person name="Imamovic A."/>
            <person name="Ireland A."/>
            <person name="Larimer J."/>
            <person name="McCowan C."/>
            <person name="Murphy C."/>
            <person name="Pearson M."/>
            <person name="Poon T.W."/>
            <person name="Priest M."/>
            <person name="Roberts A."/>
            <person name="Saif S."/>
            <person name="Shea T."/>
            <person name="Sisk P."/>
            <person name="Sykes S."/>
            <person name="Wortman J."/>
            <person name="Nusbaum C."/>
            <person name="Birren B."/>
        </authorList>
    </citation>
    <scope>NUCLEOTIDE SEQUENCE [LARGE SCALE GENOMIC DNA]</scope>
    <source>
        <strain evidence="6">A-37</strain>
    </source>
</reference>
<dbReference type="SMART" id="SM00028">
    <property type="entry name" value="TPR"/>
    <property type="match status" value="7"/>
</dbReference>
<dbReference type="Pfam" id="PF12569">
    <property type="entry name" value="NatA_aux_su"/>
    <property type="match status" value="1"/>
</dbReference>
<keyword evidence="1" id="KW-0677">Repeat</keyword>
<feature type="compositionally biased region" description="Polar residues" evidence="4">
    <location>
        <begin position="884"/>
        <end position="915"/>
    </location>
</feature>
<keyword evidence="6" id="KW-1185">Reference proteome</keyword>
<dbReference type="GO" id="GO:0031415">
    <property type="term" value="C:NatA complex"/>
    <property type="evidence" value="ECO:0007669"/>
    <property type="project" value="TreeGrafter"/>
</dbReference>
<dbReference type="InterPro" id="IPR021183">
    <property type="entry name" value="NatA_aux_su"/>
</dbReference>
<feature type="region of interest" description="Disordered" evidence="4">
    <location>
        <begin position="884"/>
        <end position="934"/>
    </location>
</feature>
<dbReference type="InterPro" id="IPR019734">
    <property type="entry name" value="TPR_rpt"/>
</dbReference>
<organism evidence="5 6">
    <name type="scientific">Anopheles culicifacies</name>
    <dbReference type="NCBI Taxonomy" id="139723"/>
    <lineage>
        <taxon>Eukaryota</taxon>
        <taxon>Metazoa</taxon>
        <taxon>Ecdysozoa</taxon>
        <taxon>Arthropoda</taxon>
        <taxon>Hexapoda</taxon>
        <taxon>Insecta</taxon>
        <taxon>Pterygota</taxon>
        <taxon>Neoptera</taxon>
        <taxon>Endopterygota</taxon>
        <taxon>Diptera</taxon>
        <taxon>Nematocera</taxon>
        <taxon>Culicoidea</taxon>
        <taxon>Culicidae</taxon>
        <taxon>Anophelinae</taxon>
        <taxon>Anopheles</taxon>
        <taxon>culicifacies species complex</taxon>
    </lineage>
</organism>
<evidence type="ECO:0008006" key="7">
    <source>
        <dbReference type="Google" id="ProtNLM"/>
    </source>
</evidence>
<dbReference type="STRING" id="139723.A0A182M8P9"/>
<dbReference type="InterPro" id="IPR011990">
    <property type="entry name" value="TPR-like_helical_dom_sf"/>
</dbReference>
<dbReference type="SUPFAM" id="SSF48452">
    <property type="entry name" value="TPR-like"/>
    <property type="match status" value="2"/>
</dbReference>
<feature type="compositionally biased region" description="Basic residues" evidence="4">
    <location>
        <begin position="621"/>
        <end position="630"/>
    </location>
</feature>
<accession>A0A182M8P9</accession>
<dbReference type="EMBL" id="AXCM01003522">
    <property type="status" value="NOT_ANNOTATED_CDS"/>
    <property type="molecule type" value="Genomic_DNA"/>
</dbReference>
<evidence type="ECO:0000256" key="1">
    <source>
        <dbReference type="ARBA" id="ARBA00022737"/>
    </source>
</evidence>
<proteinExistence type="predicted"/>
<evidence type="ECO:0000313" key="6">
    <source>
        <dbReference type="Proteomes" id="UP000075883"/>
    </source>
</evidence>
<dbReference type="VEuPathDB" id="VectorBase:ACUA012235"/>
<dbReference type="Pfam" id="PF13181">
    <property type="entry name" value="TPR_8"/>
    <property type="match status" value="1"/>
</dbReference>
<sequence>MPSSDPLPPKESALFRKILAFYNVSKRSVSNPCTNTFSLIFQKCYEMKQYKNGLKLAKQILSNPKFTEHGETLAMKGLTLNCLGRKDEAYEHVRRGLRNDLKSHVCWHVYGLLQRSDKKYDEAIKCYRNALKWEKDNIQILRDLSLLQIQMRDLEGYRETRHQLFKLRPSQHASWIGFAMSYHLLGDYETAMNILETFLSSQTMDTFDYKHSELLLYQNNVIQEAGNYEQALQHLKDCGAQILDKLAVQESMGALCLKLDRHEEAVPIYKELIERNPDNTEYYRKLMEARKLSDTNDLIEAYRAMQEAYPQSFCARRLPLDIATGDTFKTLVDEHLRRNLRKGVPPLFVNLRSLYRDSEKVKIIGKLVECYYQNLISSGYFSAEDAANDNVRKEPASALLWTMYYLAQHYDYLRESEKALDFINAAIEHTPTLIELFVTKGRIYKHAGDVLEAVKWLDEAQSLDTADRYINSKCAKYMLRANQIKEAEEICAKFTREGVSAMENLNEMQCMWFQTECALAYQRLEKWGEALKKCHEIDRHFSEIIEDQFDFHTYCMRKMTLRSYVGLLRLEDVLRRHPFYFKAAKCAIEVYLRLFDKPLAAESAVEELDIENLPAPELKKLRNKQRKAQKKKAEQENAQSKENQKKEQHSKKQLYQDGDPEAPQLDELIPEKLARPDDPLEKAIEFLKPLQQLAKDNIETHLMAFEIYLRRNKLLLMLQSLKRARKIDPNNAILHSCIVRFYRVLEERLASTDNVVDPSVRIVIDRERENLFRGQPDAIALNDAYLKANRDDSDAVYEVAKIMYTLDEKRRDEAITAMVSIVLNQKVPLEKATKLYLLLKSEYFGQCDKELSTFKQICQKRYPLAVVFADVTATPITTLTTTQSSNADNNQTTVTDSGSSRCAVMSTSEQTSGKQVLTDKASKKQKNGPEIKAN</sequence>
<dbReference type="PANTHER" id="PTHR22767">
    <property type="entry name" value="N-TERMINAL ACETYLTRANSFERASE-RELATED"/>
    <property type="match status" value="1"/>
</dbReference>
<feature type="repeat" description="TPR" evidence="3">
    <location>
        <begin position="104"/>
        <end position="137"/>
    </location>
</feature>
<evidence type="ECO:0000256" key="3">
    <source>
        <dbReference type="PROSITE-ProRule" id="PRU00339"/>
    </source>
</evidence>
<dbReference type="PIRSF" id="PIRSF000422">
    <property type="entry name" value="N-terminal-AcTrfase-A_aux_su"/>
    <property type="match status" value="1"/>
</dbReference>
<evidence type="ECO:0000256" key="4">
    <source>
        <dbReference type="SAM" id="MobiDB-lite"/>
    </source>
</evidence>
<keyword evidence="2 3" id="KW-0802">TPR repeat</keyword>
<dbReference type="PROSITE" id="PS50005">
    <property type="entry name" value="TPR"/>
    <property type="match status" value="2"/>
</dbReference>
<feature type="repeat" description="TPR" evidence="3">
    <location>
        <begin position="246"/>
        <end position="279"/>
    </location>
</feature>
<feature type="region of interest" description="Disordered" evidence="4">
    <location>
        <begin position="619"/>
        <end position="670"/>
    </location>
</feature>
<dbReference type="EnsemblMetazoa" id="ACUA012235-RA">
    <property type="protein sequence ID" value="ACUA012235-PA"/>
    <property type="gene ID" value="ACUA012235"/>
</dbReference>
<dbReference type="FunFam" id="1.25.40.1040:FF:000003">
    <property type="entry name" value="N-terminal acetyltransferase A, auxiliary subunit"/>
    <property type="match status" value="1"/>
</dbReference>
<evidence type="ECO:0000256" key="2">
    <source>
        <dbReference type="ARBA" id="ARBA00022803"/>
    </source>
</evidence>
<dbReference type="Gene3D" id="1.25.40.1040">
    <property type="match status" value="1"/>
</dbReference>
<protein>
    <recommendedName>
        <fullName evidence="7">N-alpha-acetyltransferase 15, NatA auxiliary subunit</fullName>
    </recommendedName>
</protein>
<dbReference type="AlphaFoldDB" id="A0A182M8P9"/>
<dbReference type="Proteomes" id="UP000075883">
    <property type="component" value="Unassembled WGS sequence"/>
</dbReference>
<name>A0A182M8P9_9DIPT</name>
<evidence type="ECO:0000313" key="5">
    <source>
        <dbReference type="EnsemblMetazoa" id="ACUA012235-PA"/>
    </source>
</evidence>
<dbReference type="Gene3D" id="1.25.40.1010">
    <property type="match status" value="1"/>
</dbReference>
<reference evidence="5" key="2">
    <citation type="submission" date="2020-05" db="UniProtKB">
        <authorList>
            <consortium name="EnsemblMetazoa"/>
        </authorList>
    </citation>
    <scope>IDENTIFICATION</scope>
    <source>
        <strain evidence="5">A-37</strain>
    </source>
</reference>